<reference evidence="1 2" key="1">
    <citation type="submission" date="2020-06" db="EMBL/GenBank/DDBJ databases">
        <title>Characterization of Pseudomonas phiPsa374-like phages.</title>
        <authorList>
            <person name="Warring S."/>
            <person name="Malone L.M."/>
            <person name="Easingwood R.A."/>
            <person name="Rigano L."/>
            <person name="Frampton R.A."/>
            <person name="Lopez Acedo E."/>
            <person name="Templeton M.D."/>
            <person name="Kleffmann T."/>
            <person name="Bostina M."/>
            <person name="Fineran P.C."/>
        </authorList>
    </citation>
    <scope>NUCLEOTIDE SEQUENCE [LARGE SCALE GENOMIC DNA]</scope>
</reference>
<dbReference type="Proteomes" id="UP000516110">
    <property type="component" value="Segment"/>
</dbReference>
<keyword evidence="2" id="KW-1185">Reference proteome</keyword>
<evidence type="ECO:0000313" key="1">
    <source>
        <dbReference type="EMBL" id="QNO00105.1"/>
    </source>
</evidence>
<evidence type="ECO:0008006" key="3">
    <source>
        <dbReference type="Google" id="ProtNLM"/>
    </source>
</evidence>
<sequence>MAVKKRPFNMSETEFDLYAAKHLVWKAENAKKRGIEFSLTHTGMKNLLGAKRCYYTGIPLTKSTGKEAELQLSDFTIDRIDGSKGYVKGNVVACCHAANQMKGQLESLGVVGLKAGRAIFDKAIKRIEGASK</sequence>
<dbReference type="EMBL" id="MT670418">
    <property type="protein sequence ID" value="QNO00105.1"/>
    <property type="molecule type" value="Genomic_DNA"/>
</dbReference>
<accession>A0A7G9V1E9</accession>
<organism evidence="1 2">
    <name type="scientific">Pseudomonas phage phiPsa300</name>
    <dbReference type="NCBI Taxonomy" id="1460362"/>
    <lineage>
        <taxon>Viruses</taxon>
        <taxon>Duplodnaviria</taxon>
        <taxon>Heunggongvirae</taxon>
        <taxon>Uroviricota</taxon>
        <taxon>Caudoviricetes</taxon>
        <taxon>Vandenendeviridae</taxon>
        <taxon>Gorskivirinae</taxon>
        <taxon>Otagovirus</taxon>
        <taxon>Otagovirus psa300</taxon>
    </lineage>
</organism>
<name>A0A7G9V1E9_9CAUD</name>
<protein>
    <recommendedName>
        <fullName evidence="3">Anti-sigma factor</fullName>
    </recommendedName>
</protein>
<evidence type="ECO:0000313" key="2">
    <source>
        <dbReference type="Proteomes" id="UP000516110"/>
    </source>
</evidence>
<proteinExistence type="predicted"/>
<gene>
    <name evidence="1" type="ORF">phiPsa300_149</name>
</gene>
<dbReference type="Gene3D" id="3.30.40.220">
    <property type="match status" value="1"/>
</dbReference>